<feature type="domain" description="4Fe-4S ferredoxin-type" evidence="4">
    <location>
        <begin position="226"/>
        <end position="256"/>
    </location>
</feature>
<evidence type="ECO:0000256" key="2">
    <source>
        <dbReference type="ARBA" id="ARBA00023004"/>
    </source>
</evidence>
<name>A0A9D9N457_9BACT</name>
<evidence type="ECO:0000313" key="6">
    <source>
        <dbReference type="Proteomes" id="UP000823641"/>
    </source>
</evidence>
<dbReference type="SUPFAM" id="SSF54862">
    <property type="entry name" value="4Fe-4S ferredoxins"/>
    <property type="match status" value="1"/>
</dbReference>
<dbReference type="Gene3D" id="3.40.50.360">
    <property type="match status" value="1"/>
</dbReference>
<keyword evidence="3" id="KW-0411">Iron-sulfur</keyword>
<keyword evidence="2" id="KW-0408">Iron</keyword>
<dbReference type="PROSITE" id="PS51379">
    <property type="entry name" value="4FE4S_FER_2"/>
    <property type="match status" value="2"/>
</dbReference>
<dbReference type="InterPro" id="IPR047964">
    <property type="entry name" value="EFR1-like"/>
</dbReference>
<protein>
    <submittedName>
        <fullName evidence="5">EFR1 family ferrodoxin</fullName>
    </submittedName>
</protein>
<keyword evidence="1" id="KW-0479">Metal-binding</keyword>
<evidence type="ECO:0000256" key="1">
    <source>
        <dbReference type="ARBA" id="ARBA00022723"/>
    </source>
</evidence>
<dbReference type="InterPro" id="IPR029039">
    <property type="entry name" value="Flavoprotein-like_sf"/>
</dbReference>
<dbReference type="GO" id="GO:0046872">
    <property type="term" value="F:metal ion binding"/>
    <property type="evidence" value="ECO:0007669"/>
    <property type="project" value="UniProtKB-KW"/>
</dbReference>
<proteinExistence type="predicted"/>
<evidence type="ECO:0000313" key="5">
    <source>
        <dbReference type="EMBL" id="MBO8459530.1"/>
    </source>
</evidence>
<dbReference type="GO" id="GO:0051536">
    <property type="term" value="F:iron-sulfur cluster binding"/>
    <property type="evidence" value="ECO:0007669"/>
    <property type="project" value="UniProtKB-KW"/>
</dbReference>
<dbReference type="SUPFAM" id="SSF52218">
    <property type="entry name" value="Flavoproteins"/>
    <property type="match status" value="1"/>
</dbReference>
<dbReference type="AlphaFoldDB" id="A0A9D9N457"/>
<dbReference type="EMBL" id="JADIMG010000044">
    <property type="protein sequence ID" value="MBO8459530.1"/>
    <property type="molecule type" value="Genomic_DNA"/>
</dbReference>
<dbReference type="NCBIfam" id="NF038196">
    <property type="entry name" value="ferrodoxin_EFR1"/>
    <property type="match status" value="1"/>
</dbReference>
<gene>
    <name evidence="5" type="ORF">IAA73_04255</name>
</gene>
<feature type="domain" description="4Fe-4S ferredoxin-type" evidence="4">
    <location>
        <begin position="191"/>
        <end position="220"/>
    </location>
</feature>
<sequence length="267" mass="29416">MILYFSATGNSRYVANTLANELGEQRLVDLRNYMVKDAPTLTITLSENEPLGVVFPVHSWGLPKYLSSLLENMHIQGYEPGKNYAYMLSTCGDDVGRLFEMWSGVMEKNGVQADAGYSIAMPNTYVLFPGFDVDRPEGRNRKLAEAPGCIQHIAAQIKSHAKGDFTHHGTVAGLKSKVIYPLFIQYTTSDKGFAANANTCIGCGKCQQACPAGNIQLVKPNPTKEGKLMPEWQGRCLNCLACYHYCPTHAIAYGTKTNGKHFYTCPL</sequence>
<dbReference type="PROSITE" id="PS00198">
    <property type="entry name" value="4FE4S_FER_1"/>
    <property type="match status" value="2"/>
</dbReference>
<evidence type="ECO:0000256" key="3">
    <source>
        <dbReference type="ARBA" id="ARBA00023014"/>
    </source>
</evidence>
<comment type="caution">
    <text evidence="5">The sequence shown here is derived from an EMBL/GenBank/DDBJ whole genome shotgun (WGS) entry which is preliminary data.</text>
</comment>
<dbReference type="InterPro" id="IPR017900">
    <property type="entry name" value="4Fe4S_Fe_S_CS"/>
</dbReference>
<dbReference type="InterPro" id="IPR017896">
    <property type="entry name" value="4Fe4S_Fe-S-bd"/>
</dbReference>
<reference evidence="5" key="1">
    <citation type="submission" date="2020-10" db="EMBL/GenBank/DDBJ databases">
        <authorList>
            <person name="Gilroy R."/>
        </authorList>
    </citation>
    <scope>NUCLEOTIDE SEQUENCE</scope>
    <source>
        <strain evidence="5">G3-3990</strain>
    </source>
</reference>
<accession>A0A9D9N457</accession>
<dbReference type="Proteomes" id="UP000823641">
    <property type="component" value="Unassembled WGS sequence"/>
</dbReference>
<reference evidence="5" key="2">
    <citation type="journal article" date="2021" name="PeerJ">
        <title>Extensive microbial diversity within the chicken gut microbiome revealed by metagenomics and culture.</title>
        <authorList>
            <person name="Gilroy R."/>
            <person name="Ravi A."/>
            <person name="Getino M."/>
            <person name="Pursley I."/>
            <person name="Horton D.L."/>
            <person name="Alikhan N.F."/>
            <person name="Baker D."/>
            <person name="Gharbi K."/>
            <person name="Hall N."/>
            <person name="Watson M."/>
            <person name="Adriaenssens E.M."/>
            <person name="Foster-Nyarko E."/>
            <person name="Jarju S."/>
            <person name="Secka A."/>
            <person name="Antonio M."/>
            <person name="Oren A."/>
            <person name="Chaudhuri R.R."/>
            <person name="La Ragione R."/>
            <person name="Hildebrand F."/>
            <person name="Pallen M.J."/>
        </authorList>
    </citation>
    <scope>NUCLEOTIDE SEQUENCE</scope>
    <source>
        <strain evidence="5">G3-3990</strain>
    </source>
</reference>
<organism evidence="5 6">
    <name type="scientific">Candidatus Gallipaludibacter merdavium</name>
    <dbReference type="NCBI Taxonomy" id="2840839"/>
    <lineage>
        <taxon>Bacteria</taxon>
        <taxon>Pseudomonadati</taxon>
        <taxon>Bacteroidota</taxon>
        <taxon>Bacteroidia</taxon>
        <taxon>Bacteroidales</taxon>
        <taxon>Candidatus Gallipaludibacter</taxon>
    </lineage>
</organism>
<dbReference type="Gene3D" id="3.30.70.20">
    <property type="match status" value="1"/>
</dbReference>
<dbReference type="Pfam" id="PF12838">
    <property type="entry name" value="Fer4_7"/>
    <property type="match status" value="1"/>
</dbReference>
<evidence type="ECO:0000259" key="4">
    <source>
        <dbReference type="PROSITE" id="PS51379"/>
    </source>
</evidence>